<sequence length="372" mass="42808">VNVAIAGRDRYTERRLMPVDIHKNLEVQYAYTEAIDFGRPTEVAPDIFWVRMPLELTGLNHINLWLLRDGAGWSIIDTGMRSDKIRDLWESIFADFLKGRPVTRVICTHFHPDHIGQAGWLTRKWDCPLWMTHREWLQGRVAEFDQHDTVPDWHVAYFRKAGLSETALSAMAKSSYRHFSSAVTPLPPQVHSVQETEDIVIGGRIWQVIIGRGHSPEHMCLFNSDTKVLISGDQILPKITPHIGVHASDPDANPLQLYLDTLTNFDHLPEDTLVLPSHGLPFYRLHPRLAFLRQHHDHRLMVLEDFCREPTKVLSTLKVMFSRQLNEYEALLGMSEAVSHLHFLMGQGRIIREANENGVWRYWATGRRADAA</sequence>
<reference evidence="2" key="1">
    <citation type="submission" date="2018-05" db="EMBL/GenBank/DDBJ databases">
        <authorList>
            <person name="Lanie J.A."/>
            <person name="Ng W.-L."/>
            <person name="Kazmierczak K.M."/>
            <person name="Andrzejewski T.M."/>
            <person name="Davidsen T.M."/>
            <person name="Wayne K.J."/>
            <person name="Tettelin H."/>
            <person name="Glass J.I."/>
            <person name="Rusch D."/>
            <person name="Podicherti R."/>
            <person name="Tsui H.-C.T."/>
            <person name="Winkler M.E."/>
        </authorList>
    </citation>
    <scope>NUCLEOTIDE SEQUENCE</scope>
</reference>
<evidence type="ECO:0000313" key="2">
    <source>
        <dbReference type="EMBL" id="SVB83586.1"/>
    </source>
</evidence>
<dbReference type="InterPro" id="IPR050662">
    <property type="entry name" value="Sec-metab_biosynth-thioest"/>
</dbReference>
<dbReference type="Pfam" id="PF00753">
    <property type="entry name" value="Lactamase_B"/>
    <property type="match status" value="1"/>
</dbReference>
<dbReference type="InterPro" id="IPR001279">
    <property type="entry name" value="Metallo-B-lactamas"/>
</dbReference>
<dbReference type="Pfam" id="PF21221">
    <property type="entry name" value="B_lactamase-like_C"/>
    <property type="match status" value="1"/>
</dbReference>
<feature type="domain" description="Metallo-beta-lactamase" evidence="1">
    <location>
        <begin position="61"/>
        <end position="278"/>
    </location>
</feature>
<protein>
    <recommendedName>
        <fullName evidence="1">Metallo-beta-lactamase domain-containing protein</fullName>
    </recommendedName>
</protein>
<organism evidence="2">
    <name type="scientific">marine metagenome</name>
    <dbReference type="NCBI Taxonomy" id="408172"/>
    <lineage>
        <taxon>unclassified sequences</taxon>
        <taxon>metagenomes</taxon>
        <taxon>ecological metagenomes</taxon>
    </lineage>
</organism>
<evidence type="ECO:0000259" key="1">
    <source>
        <dbReference type="SMART" id="SM00849"/>
    </source>
</evidence>
<dbReference type="EMBL" id="UINC01059788">
    <property type="protein sequence ID" value="SVB83586.1"/>
    <property type="molecule type" value="Genomic_DNA"/>
</dbReference>
<dbReference type="InterPro" id="IPR036388">
    <property type="entry name" value="WH-like_DNA-bd_sf"/>
</dbReference>
<dbReference type="PANTHER" id="PTHR23131">
    <property type="entry name" value="ENDORIBONUCLEASE LACTB2"/>
    <property type="match status" value="1"/>
</dbReference>
<dbReference type="InterPro" id="IPR048933">
    <property type="entry name" value="B_lactamase-like_C"/>
</dbReference>
<dbReference type="Gene3D" id="1.10.10.10">
    <property type="entry name" value="Winged helix-like DNA-binding domain superfamily/Winged helix DNA-binding domain"/>
    <property type="match status" value="1"/>
</dbReference>
<dbReference type="InterPro" id="IPR036866">
    <property type="entry name" value="RibonucZ/Hydroxyglut_hydro"/>
</dbReference>
<dbReference type="PANTHER" id="PTHR23131:SF4">
    <property type="entry name" value="METALLO-BETA-LACTAMASE SUPERFAMILY POTEIN"/>
    <property type="match status" value="1"/>
</dbReference>
<dbReference type="SUPFAM" id="SSF56281">
    <property type="entry name" value="Metallo-hydrolase/oxidoreductase"/>
    <property type="match status" value="1"/>
</dbReference>
<gene>
    <name evidence="2" type="ORF">METZ01_LOCUS236440</name>
</gene>
<dbReference type="SMART" id="SM00849">
    <property type="entry name" value="Lactamase_B"/>
    <property type="match status" value="1"/>
</dbReference>
<dbReference type="AlphaFoldDB" id="A0A382H8G0"/>
<feature type="non-terminal residue" evidence="2">
    <location>
        <position position="1"/>
    </location>
</feature>
<name>A0A382H8G0_9ZZZZ</name>
<accession>A0A382H8G0</accession>
<dbReference type="Gene3D" id="3.60.15.10">
    <property type="entry name" value="Ribonuclease Z/Hydroxyacylglutathione hydrolase-like"/>
    <property type="match status" value="1"/>
</dbReference>
<proteinExistence type="predicted"/>